<dbReference type="InterPro" id="IPR016181">
    <property type="entry name" value="Acyl_CoA_acyltransferase"/>
</dbReference>
<dbReference type="Pfam" id="PF00583">
    <property type="entry name" value="Acetyltransf_1"/>
    <property type="match status" value="1"/>
</dbReference>
<dbReference type="InterPro" id="IPR051016">
    <property type="entry name" value="Diverse_Substrate_AcTransf"/>
</dbReference>
<evidence type="ECO:0000259" key="3">
    <source>
        <dbReference type="PROSITE" id="PS51186"/>
    </source>
</evidence>
<dbReference type="Gene3D" id="3.40.630.30">
    <property type="match status" value="1"/>
</dbReference>
<reference evidence="4" key="1">
    <citation type="submission" date="2022-10" db="EMBL/GenBank/DDBJ databases">
        <authorList>
            <person name="Boutroux M."/>
        </authorList>
    </citation>
    <scope>NUCLEOTIDE SEQUENCE</scope>
    <source>
        <strain evidence="4">51.81</strain>
    </source>
</reference>
<protein>
    <submittedName>
        <fullName evidence="4">GNAT family N-acetyltransferase</fullName>
    </submittedName>
</protein>
<organism evidence="4">
    <name type="scientific">Neisseria leonii</name>
    <dbReference type="NCBI Taxonomy" id="2995413"/>
    <lineage>
        <taxon>Bacteria</taxon>
        <taxon>Pseudomonadati</taxon>
        <taxon>Pseudomonadota</taxon>
        <taxon>Betaproteobacteria</taxon>
        <taxon>Neisseriales</taxon>
        <taxon>Neisseriaceae</taxon>
        <taxon>Neisseria</taxon>
    </lineage>
</organism>
<evidence type="ECO:0000313" key="4">
    <source>
        <dbReference type="EMBL" id="MDD9327759.1"/>
    </source>
</evidence>
<keyword evidence="2" id="KW-0012">Acyltransferase</keyword>
<dbReference type="EMBL" id="CP146598">
    <property type="protein sequence ID" value="WWY02906.1"/>
    <property type="molecule type" value="Genomic_DNA"/>
</dbReference>
<proteinExistence type="predicted"/>
<evidence type="ECO:0000256" key="1">
    <source>
        <dbReference type="ARBA" id="ARBA00022679"/>
    </source>
</evidence>
<dbReference type="PROSITE" id="PS51186">
    <property type="entry name" value="GNAT"/>
    <property type="match status" value="1"/>
</dbReference>
<evidence type="ECO:0000256" key="2">
    <source>
        <dbReference type="ARBA" id="ARBA00023315"/>
    </source>
</evidence>
<keyword evidence="6" id="KW-1185">Reference proteome</keyword>
<feature type="domain" description="N-acetyltransferase" evidence="3">
    <location>
        <begin position="6"/>
        <end position="157"/>
    </location>
</feature>
<sequence>MEHNEIHIRPAQREDSRGIWQLMRELAVFERYIDSFAITPEIVEQCGFDKNPPDFYCLVAVRQTEIVGIAVYYFLPFTAQNRPAVFLKELYVDSRCRGQKTGEKLMAALKAEAVRRNCVQIKWTVAPWNTGGQKFYARLGAKQNNDWLHYEWDTAAG</sequence>
<dbReference type="InterPro" id="IPR000182">
    <property type="entry name" value="GNAT_dom"/>
</dbReference>
<evidence type="ECO:0000313" key="6">
    <source>
        <dbReference type="Proteomes" id="UP001149607"/>
    </source>
</evidence>
<name>A0A9X4IAV2_9NEIS</name>
<dbReference type="AlphaFoldDB" id="A0A9X4IAV2"/>
<dbReference type="CDD" id="cd04301">
    <property type="entry name" value="NAT_SF"/>
    <property type="match status" value="1"/>
</dbReference>
<gene>
    <name evidence="4" type="ORF">ORY91_001170</name>
    <name evidence="5" type="ORF">V9W64_09470</name>
</gene>
<accession>A0A9X4IAV2</accession>
<dbReference type="EMBL" id="JAPQFL010000002">
    <property type="protein sequence ID" value="MDD9327759.1"/>
    <property type="molecule type" value="Genomic_DNA"/>
</dbReference>
<dbReference type="SUPFAM" id="SSF55729">
    <property type="entry name" value="Acyl-CoA N-acyltransferases (Nat)"/>
    <property type="match status" value="1"/>
</dbReference>
<dbReference type="PANTHER" id="PTHR10545:SF29">
    <property type="entry name" value="GH14572P-RELATED"/>
    <property type="match status" value="1"/>
</dbReference>
<dbReference type="PANTHER" id="PTHR10545">
    <property type="entry name" value="DIAMINE N-ACETYLTRANSFERASE"/>
    <property type="match status" value="1"/>
</dbReference>
<dbReference type="Proteomes" id="UP001149607">
    <property type="component" value="Chromosome"/>
</dbReference>
<dbReference type="GO" id="GO:0008080">
    <property type="term" value="F:N-acetyltransferase activity"/>
    <property type="evidence" value="ECO:0007669"/>
    <property type="project" value="UniProtKB-ARBA"/>
</dbReference>
<reference evidence="5" key="2">
    <citation type="submission" date="2024-02" db="EMBL/GenBank/DDBJ databases">
        <title>Neisseria leonii sp. nov.</title>
        <authorList>
            <person name="Boutroux M."/>
            <person name="Favre-Rochex S."/>
            <person name="Gorgette O."/>
            <person name="Touak G."/>
            <person name="Muhle E."/>
            <person name="Chesneau O."/>
            <person name="Clermont D."/>
            <person name="Rahi P."/>
        </authorList>
    </citation>
    <scope>NUCLEOTIDE SEQUENCE</scope>
    <source>
        <strain evidence="5">51.81</strain>
    </source>
</reference>
<evidence type="ECO:0000313" key="5">
    <source>
        <dbReference type="EMBL" id="WWY02906.1"/>
    </source>
</evidence>
<keyword evidence="1" id="KW-0808">Transferase</keyword>
<dbReference type="RefSeq" id="WP_274584927.1">
    <property type="nucleotide sequence ID" value="NZ_CP145811.1"/>
</dbReference>